<dbReference type="AlphaFoldDB" id="A0A0A8XT19"/>
<accession>A0A0A8XT19</accession>
<organism evidence="1">
    <name type="scientific">Arundo donax</name>
    <name type="common">Giant reed</name>
    <name type="synonym">Donax arundinaceus</name>
    <dbReference type="NCBI Taxonomy" id="35708"/>
    <lineage>
        <taxon>Eukaryota</taxon>
        <taxon>Viridiplantae</taxon>
        <taxon>Streptophyta</taxon>
        <taxon>Embryophyta</taxon>
        <taxon>Tracheophyta</taxon>
        <taxon>Spermatophyta</taxon>
        <taxon>Magnoliopsida</taxon>
        <taxon>Liliopsida</taxon>
        <taxon>Poales</taxon>
        <taxon>Poaceae</taxon>
        <taxon>PACMAD clade</taxon>
        <taxon>Arundinoideae</taxon>
        <taxon>Arundineae</taxon>
        <taxon>Arundo</taxon>
    </lineage>
</organism>
<dbReference type="EMBL" id="GBRH01280889">
    <property type="protein sequence ID" value="JAD17006.1"/>
    <property type="molecule type" value="Transcribed_RNA"/>
</dbReference>
<reference evidence="1" key="2">
    <citation type="journal article" date="2015" name="Data Brief">
        <title>Shoot transcriptome of the giant reed, Arundo donax.</title>
        <authorList>
            <person name="Barrero R.A."/>
            <person name="Guerrero F.D."/>
            <person name="Moolhuijzen P."/>
            <person name="Goolsby J.A."/>
            <person name="Tidwell J."/>
            <person name="Bellgard S.E."/>
            <person name="Bellgard M.I."/>
        </authorList>
    </citation>
    <scope>NUCLEOTIDE SEQUENCE</scope>
    <source>
        <tissue evidence="1">Shoot tissue taken approximately 20 cm above the soil surface</tissue>
    </source>
</reference>
<protein>
    <submittedName>
        <fullName evidence="1">Uncharacterized protein</fullName>
    </submittedName>
</protein>
<sequence>MDPKGFSFQGFAMHKSVCSDGSDSDEDDGTLNADAADAADIHISDSDSCDMSILFLTLCDMWSIYLAF</sequence>
<proteinExistence type="predicted"/>
<evidence type="ECO:0000313" key="1">
    <source>
        <dbReference type="EMBL" id="JAD17006.1"/>
    </source>
</evidence>
<reference evidence="1" key="1">
    <citation type="submission" date="2014-09" db="EMBL/GenBank/DDBJ databases">
        <authorList>
            <person name="Magalhaes I.L.F."/>
            <person name="Oliveira U."/>
            <person name="Santos F.R."/>
            <person name="Vidigal T.H.D.A."/>
            <person name="Brescovit A.D."/>
            <person name="Santos A.J."/>
        </authorList>
    </citation>
    <scope>NUCLEOTIDE SEQUENCE</scope>
    <source>
        <tissue evidence="1">Shoot tissue taken approximately 20 cm above the soil surface</tissue>
    </source>
</reference>
<name>A0A0A8XT19_ARUDO</name>